<keyword evidence="3" id="KW-0548">Nucleotidyltransferase</keyword>
<reference evidence="3 4" key="1">
    <citation type="journal article" date="2011" name="J. Bacteriol.">
        <title>Draft genome of the psychrotolerant acidophile Acidithiobacillus ferrivorans SS3.</title>
        <authorList>
            <person name="Liljeqvist M."/>
            <person name="Valdes J."/>
            <person name="Holmes D.S."/>
            <person name="Dopson M."/>
        </authorList>
    </citation>
    <scope>NUCLEOTIDE SEQUENCE [LARGE SCALE GENOMIC DNA]</scope>
    <source>
        <strain evidence="3 4">SS3</strain>
    </source>
</reference>
<dbReference type="eggNOG" id="COG3344">
    <property type="taxonomic scope" value="Bacteria"/>
</dbReference>
<evidence type="ECO:0000313" key="3">
    <source>
        <dbReference type="EMBL" id="AEM48432.1"/>
    </source>
</evidence>
<dbReference type="InterPro" id="IPR000477">
    <property type="entry name" value="RT_dom"/>
</dbReference>
<dbReference type="SUPFAM" id="SSF56672">
    <property type="entry name" value="DNA/RNA polymerases"/>
    <property type="match status" value="1"/>
</dbReference>
<organism evidence="3 4">
    <name type="scientific">Acidithiobacillus ferrivorans SS3</name>
    <dbReference type="NCBI Taxonomy" id="743299"/>
    <lineage>
        <taxon>Bacteria</taxon>
        <taxon>Pseudomonadati</taxon>
        <taxon>Pseudomonadota</taxon>
        <taxon>Acidithiobacillia</taxon>
        <taxon>Acidithiobacillales</taxon>
        <taxon>Acidithiobacillaceae</taxon>
        <taxon>Acidithiobacillus</taxon>
    </lineage>
</organism>
<dbReference type="InterPro" id="IPR013597">
    <property type="entry name" value="Mat_intron_G2"/>
</dbReference>
<sequence length="441" mass="50644">MSLATPGSIQKLQAALHAKAKEEPDFRFYLLYDKVYRKDVLEHAYARCKANKGAAGVDGERFEDVEAYGVERWIGELAETLRKKMYQPQAVKRVYIPKPGGKMRPLGIPTLRDRVVQTATMMVIEPIFEADLQPEQYAYRAGRNALTAVREVHSLLKTGHKQVVDADLSSYFDTIPHAELMKSVARRIVDRHLLHLIKMWLDAPVEEGDGRGNMQRTTVNRDQGRGTPQGAPISPLLSSLYMRRFILGWKQRGYEERFGSRIVCYADDLVICCRWQAEQAMAAMQDMMGRLKLTVNAEKTRICRVPEAYFDFLGYTFGLYHSEKTGYPYVGMRPSKKSVQRMVAAISAETTSQKGLLDAKTVVERLNRMLEGWANYFYLGPVRKAYRALDEHATRRLRRWLCMKHKVAKSGGTRFPHKYLYQDLGLVRLPERTRNLPWAKV</sequence>
<dbReference type="CDD" id="cd01651">
    <property type="entry name" value="RT_G2_intron"/>
    <property type="match status" value="1"/>
</dbReference>
<dbReference type="InterPro" id="IPR051083">
    <property type="entry name" value="GrpII_Intron_Splice-Mob/Def"/>
</dbReference>
<evidence type="ECO:0000259" key="2">
    <source>
        <dbReference type="PROSITE" id="PS50878"/>
    </source>
</evidence>
<feature type="domain" description="Reverse transcriptase" evidence="2">
    <location>
        <begin position="77"/>
        <end position="317"/>
    </location>
</feature>
<proteinExistence type="inferred from homology"/>
<dbReference type="PROSITE" id="PS50878">
    <property type="entry name" value="RT_POL"/>
    <property type="match status" value="1"/>
</dbReference>
<evidence type="ECO:0000313" key="4">
    <source>
        <dbReference type="Proteomes" id="UP000009220"/>
    </source>
</evidence>
<keyword evidence="3" id="KW-0808">Transferase</keyword>
<dbReference type="GO" id="GO:0003964">
    <property type="term" value="F:RNA-directed DNA polymerase activity"/>
    <property type="evidence" value="ECO:0007669"/>
    <property type="project" value="UniProtKB-KW"/>
</dbReference>
<dbReference type="Pfam" id="PF00078">
    <property type="entry name" value="RVT_1"/>
    <property type="match status" value="1"/>
</dbReference>
<dbReference type="InterPro" id="IPR030931">
    <property type="entry name" value="Group_II_RT_mat"/>
</dbReference>
<comment type="similarity">
    <text evidence="1">Belongs to the bacterial reverse transcriptase family.</text>
</comment>
<dbReference type="InterPro" id="IPR043502">
    <property type="entry name" value="DNA/RNA_pol_sf"/>
</dbReference>
<dbReference type="KEGG" id="afi:Acife_2323"/>
<dbReference type="RefSeq" id="WP_014029683.1">
    <property type="nucleotide sequence ID" value="NC_015942.1"/>
</dbReference>
<dbReference type="EMBL" id="CP002985">
    <property type="protein sequence ID" value="AEM48432.1"/>
    <property type="molecule type" value="Genomic_DNA"/>
</dbReference>
<evidence type="ECO:0000256" key="1">
    <source>
        <dbReference type="ARBA" id="ARBA00034120"/>
    </source>
</evidence>
<dbReference type="PANTHER" id="PTHR34047">
    <property type="entry name" value="NUCLEAR INTRON MATURASE 1, MITOCHONDRIAL-RELATED"/>
    <property type="match status" value="1"/>
</dbReference>
<dbReference type="Proteomes" id="UP000009220">
    <property type="component" value="Chromosome"/>
</dbReference>
<protein>
    <submittedName>
        <fullName evidence="3">RNA-directed DNA polymerase (Reverse transcriptase)</fullName>
    </submittedName>
</protein>
<accession>G0JP17</accession>
<keyword evidence="3" id="KW-0695">RNA-directed DNA polymerase</keyword>
<dbReference type="PANTHER" id="PTHR34047:SF8">
    <property type="entry name" value="PROTEIN YKFC"/>
    <property type="match status" value="1"/>
</dbReference>
<dbReference type="NCBIfam" id="TIGR04416">
    <property type="entry name" value="group_II_RT_mat"/>
    <property type="match status" value="1"/>
</dbReference>
<name>G0JP17_9PROT</name>
<gene>
    <name evidence="3" type="ORF">Acife_2323</name>
</gene>
<dbReference type="HOGENOM" id="CLU_013584_2_0_6"/>
<dbReference type="Pfam" id="PF08388">
    <property type="entry name" value="GIIM"/>
    <property type="match status" value="1"/>
</dbReference>
<dbReference type="AlphaFoldDB" id="G0JP17"/>